<dbReference type="InterPro" id="IPR006183">
    <property type="entry name" value="Pgluconate_DH"/>
</dbReference>
<dbReference type="GO" id="GO:0019521">
    <property type="term" value="P:D-gluconate metabolic process"/>
    <property type="evidence" value="ECO:0007669"/>
    <property type="project" value="UniProtKB-KW"/>
</dbReference>
<sequence>MHIGLIGLGKMGFSMRERLRRNGIDVTGFDRNPVPSDVMSLTELAAVLPSPRVVWVMVPAGKVTSDVVRDLVEVLSPGDLVIDGGNSRYDDDLRTADTLGKSGIRFVDCGVSGGIWGQENGYALMAGGAAEDIDLAMPVFDALRPRGDRARSFVHAGSVGAGHYSKMIHNGIEYGLMQAYAEGFELLSGKGIIDDPPAVMKAWQDGTVIRSWLLDLMVNALDGDPELSRIAGYAEDSGEGRWTVQEAVASGIPAPAITAALYARFASRQEESPAMKMVAALRQQFGGHTVQLPGGPQMPAGPEPEVVPEPEAAAPPRLPPAAVDESGSPE</sequence>
<proteinExistence type="inferred from homology"/>
<dbReference type="PANTHER" id="PTHR11811">
    <property type="entry name" value="6-PHOSPHOGLUCONATE DEHYDROGENASE"/>
    <property type="match status" value="1"/>
</dbReference>
<dbReference type="InterPro" id="IPR006184">
    <property type="entry name" value="6PGdom_BS"/>
</dbReference>
<keyword evidence="3" id="KW-0311">Gluconate utilization</keyword>
<evidence type="ECO:0000313" key="6">
    <source>
        <dbReference type="EMBL" id="QWC10100.1"/>
    </source>
</evidence>
<dbReference type="PROSITE" id="PS00461">
    <property type="entry name" value="6PGD"/>
    <property type="match status" value="1"/>
</dbReference>
<dbReference type="KEGG" id="ajg:KKR91_00015"/>
<protein>
    <submittedName>
        <fullName evidence="6">Decarboxylating 6-phosphogluconate dehydrogenase</fullName>
    </submittedName>
</protein>
<keyword evidence="7" id="KW-1185">Reference proteome</keyword>
<reference evidence="6 7" key="1">
    <citation type="submission" date="2021-05" db="EMBL/GenBank/DDBJ databases">
        <title>Novel species in genus Arthrobacter.</title>
        <authorList>
            <person name="Zhang G."/>
        </authorList>
    </citation>
    <scope>NUCLEOTIDE SEQUENCE [LARGE SCALE GENOMIC DNA]</scope>
    <source>
        <strain evidence="7">zg-ZUI227</strain>
    </source>
</reference>
<dbReference type="Proteomes" id="UP000676885">
    <property type="component" value="Chromosome"/>
</dbReference>
<evidence type="ECO:0000259" key="5">
    <source>
        <dbReference type="SMART" id="SM01350"/>
    </source>
</evidence>
<accession>A0A975QZP1</accession>
<dbReference type="GO" id="GO:0004616">
    <property type="term" value="F:phosphogluconate dehydrogenase (decarboxylating) activity"/>
    <property type="evidence" value="ECO:0007669"/>
    <property type="project" value="InterPro"/>
</dbReference>
<feature type="region of interest" description="Disordered" evidence="4">
    <location>
        <begin position="288"/>
        <end position="330"/>
    </location>
</feature>
<gene>
    <name evidence="6" type="primary">gnd</name>
    <name evidence="6" type="ORF">KKR91_00015</name>
</gene>
<organism evidence="6 7">
    <name type="scientific">Arthrobacter jiangjiafuii</name>
    <dbReference type="NCBI Taxonomy" id="2817475"/>
    <lineage>
        <taxon>Bacteria</taxon>
        <taxon>Bacillati</taxon>
        <taxon>Actinomycetota</taxon>
        <taxon>Actinomycetes</taxon>
        <taxon>Micrococcales</taxon>
        <taxon>Micrococcaceae</taxon>
        <taxon>Arthrobacter</taxon>
    </lineage>
</organism>
<dbReference type="RefSeq" id="WP_210227117.1">
    <property type="nucleotide sequence ID" value="NZ_CP076022.1"/>
</dbReference>
<keyword evidence="2" id="KW-0560">Oxidoreductase</keyword>
<dbReference type="GO" id="GO:0050661">
    <property type="term" value="F:NADP binding"/>
    <property type="evidence" value="ECO:0007669"/>
    <property type="project" value="InterPro"/>
</dbReference>
<evidence type="ECO:0000256" key="2">
    <source>
        <dbReference type="ARBA" id="ARBA00023002"/>
    </source>
</evidence>
<dbReference type="SUPFAM" id="SSF48179">
    <property type="entry name" value="6-phosphogluconate dehydrogenase C-terminal domain-like"/>
    <property type="match status" value="1"/>
</dbReference>
<dbReference type="InterPro" id="IPR006114">
    <property type="entry name" value="6PGDH_C"/>
</dbReference>
<dbReference type="PRINTS" id="PR00076">
    <property type="entry name" value="6PGDHDRGNASE"/>
</dbReference>
<dbReference type="InterPro" id="IPR006115">
    <property type="entry name" value="6PGDH_NADP-bd"/>
</dbReference>
<dbReference type="Gene3D" id="3.40.50.720">
    <property type="entry name" value="NAD(P)-binding Rossmann-like Domain"/>
    <property type="match status" value="1"/>
</dbReference>
<dbReference type="NCBIfam" id="NF007161">
    <property type="entry name" value="PRK09599.1"/>
    <property type="match status" value="1"/>
</dbReference>
<dbReference type="InterPro" id="IPR013328">
    <property type="entry name" value="6PGD_dom2"/>
</dbReference>
<dbReference type="AlphaFoldDB" id="A0A975QZP1"/>
<evidence type="ECO:0000256" key="1">
    <source>
        <dbReference type="ARBA" id="ARBA00008419"/>
    </source>
</evidence>
<comment type="similarity">
    <text evidence="1">Belongs to the 6-phosphogluconate dehydrogenase family.</text>
</comment>
<dbReference type="EMBL" id="CP076022">
    <property type="protein sequence ID" value="QWC10100.1"/>
    <property type="molecule type" value="Genomic_DNA"/>
</dbReference>
<dbReference type="InterPro" id="IPR004849">
    <property type="entry name" value="6DGDH_YqeC"/>
</dbReference>
<dbReference type="Pfam" id="PF03446">
    <property type="entry name" value="NAD_binding_2"/>
    <property type="match status" value="1"/>
</dbReference>
<dbReference type="SMART" id="SM01350">
    <property type="entry name" value="6PGD"/>
    <property type="match status" value="1"/>
</dbReference>
<dbReference type="GO" id="GO:0006098">
    <property type="term" value="P:pentose-phosphate shunt"/>
    <property type="evidence" value="ECO:0007669"/>
    <property type="project" value="InterPro"/>
</dbReference>
<feature type="compositionally biased region" description="Low complexity" evidence="4">
    <location>
        <begin position="309"/>
        <end position="323"/>
    </location>
</feature>
<dbReference type="NCBIfam" id="TIGR00872">
    <property type="entry name" value="gnd_rel"/>
    <property type="match status" value="1"/>
</dbReference>
<feature type="domain" description="6-phosphogluconate dehydrogenase C-terminal" evidence="5">
    <location>
        <begin position="162"/>
        <end position="312"/>
    </location>
</feature>
<dbReference type="InterPro" id="IPR008927">
    <property type="entry name" value="6-PGluconate_DH-like_C_sf"/>
</dbReference>
<name>A0A975QZP1_9MICC</name>
<evidence type="ECO:0000256" key="4">
    <source>
        <dbReference type="SAM" id="MobiDB-lite"/>
    </source>
</evidence>
<dbReference type="SUPFAM" id="SSF51735">
    <property type="entry name" value="NAD(P)-binding Rossmann-fold domains"/>
    <property type="match status" value="1"/>
</dbReference>
<evidence type="ECO:0000313" key="7">
    <source>
        <dbReference type="Proteomes" id="UP000676885"/>
    </source>
</evidence>
<dbReference type="Pfam" id="PF00393">
    <property type="entry name" value="6PGD"/>
    <property type="match status" value="1"/>
</dbReference>
<dbReference type="InterPro" id="IPR036291">
    <property type="entry name" value="NAD(P)-bd_dom_sf"/>
</dbReference>
<dbReference type="Gene3D" id="1.10.1040.10">
    <property type="entry name" value="N-(1-d-carboxylethyl)-l-norvaline Dehydrogenase, domain 2"/>
    <property type="match status" value="1"/>
</dbReference>
<evidence type="ECO:0000256" key="3">
    <source>
        <dbReference type="ARBA" id="ARBA00023064"/>
    </source>
</evidence>